<gene>
    <name evidence="9" type="ORF">DHEL01_v206159</name>
</gene>
<evidence type="ECO:0000256" key="4">
    <source>
        <dbReference type="ARBA" id="ARBA00023136"/>
    </source>
</evidence>
<keyword evidence="4 7" id="KW-0472">Membrane</keyword>
<evidence type="ECO:0000256" key="1">
    <source>
        <dbReference type="ARBA" id="ARBA00004141"/>
    </source>
</evidence>
<protein>
    <recommendedName>
        <fullName evidence="8">Rhodopsin domain-containing protein</fullName>
    </recommendedName>
</protein>
<name>A0A2P5HYX0_DIAHE</name>
<dbReference type="Pfam" id="PF20684">
    <property type="entry name" value="Fung_rhodopsin"/>
    <property type="match status" value="1"/>
</dbReference>
<reference evidence="9" key="1">
    <citation type="submission" date="2017-09" db="EMBL/GenBank/DDBJ databases">
        <title>Polyketide synthases of a Diaporthe helianthi virulent isolate.</title>
        <authorList>
            <person name="Baroncelli R."/>
        </authorList>
    </citation>
    <scope>NUCLEOTIDE SEQUENCE [LARGE SCALE GENOMIC DNA]</scope>
    <source>
        <strain evidence="9">7/96</strain>
    </source>
</reference>
<feature type="transmembrane region" description="Helical" evidence="7">
    <location>
        <begin position="96"/>
        <end position="116"/>
    </location>
</feature>
<feature type="compositionally biased region" description="Low complexity" evidence="6">
    <location>
        <begin position="409"/>
        <end position="424"/>
    </location>
</feature>
<feature type="transmembrane region" description="Helical" evidence="7">
    <location>
        <begin position="136"/>
        <end position="156"/>
    </location>
</feature>
<dbReference type="AlphaFoldDB" id="A0A2P5HYX0"/>
<comment type="caution">
    <text evidence="9">The sequence shown here is derived from an EMBL/GenBank/DDBJ whole genome shotgun (WGS) entry which is preliminary data.</text>
</comment>
<dbReference type="PANTHER" id="PTHR33048">
    <property type="entry name" value="PTH11-LIKE INTEGRAL MEMBRANE PROTEIN (AFU_ORTHOLOGUE AFUA_5G11245)"/>
    <property type="match status" value="1"/>
</dbReference>
<proteinExistence type="inferred from homology"/>
<evidence type="ECO:0000256" key="6">
    <source>
        <dbReference type="SAM" id="MobiDB-lite"/>
    </source>
</evidence>
<evidence type="ECO:0000313" key="10">
    <source>
        <dbReference type="Proteomes" id="UP000094444"/>
    </source>
</evidence>
<comment type="subcellular location">
    <subcellularLocation>
        <location evidence="1">Membrane</location>
        <topology evidence="1">Multi-pass membrane protein</topology>
    </subcellularLocation>
</comment>
<evidence type="ECO:0000313" key="9">
    <source>
        <dbReference type="EMBL" id="POS75454.1"/>
    </source>
</evidence>
<dbReference type="GO" id="GO:0016020">
    <property type="term" value="C:membrane"/>
    <property type="evidence" value="ECO:0007669"/>
    <property type="project" value="UniProtKB-SubCell"/>
</dbReference>
<keyword evidence="10" id="KW-1185">Reference proteome</keyword>
<feature type="region of interest" description="Disordered" evidence="6">
    <location>
        <begin position="462"/>
        <end position="530"/>
    </location>
</feature>
<feature type="transmembrane region" description="Helical" evidence="7">
    <location>
        <begin position="221"/>
        <end position="243"/>
    </location>
</feature>
<dbReference type="Proteomes" id="UP000094444">
    <property type="component" value="Unassembled WGS sequence"/>
</dbReference>
<feature type="transmembrane region" description="Helical" evidence="7">
    <location>
        <begin position="255"/>
        <end position="276"/>
    </location>
</feature>
<accession>A0A2P5HYX0</accession>
<evidence type="ECO:0000259" key="8">
    <source>
        <dbReference type="Pfam" id="PF20684"/>
    </source>
</evidence>
<organism evidence="9 10">
    <name type="scientific">Diaporthe helianthi</name>
    <dbReference type="NCBI Taxonomy" id="158607"/>
    <lineage>
        <taxon>Eukaryota</taxon>
        <taxon>Fungi</taxon>
        <taxon>Dikarya</taxon>
        <taxon>Ascomycota</taxon>
        <taxon>Pezizomycotina</taxon>
        <taxon>Sordariomycetes</taxon>
        <taxon>Sordariomycetidae</taxon>
        <taxon>Diaporthales</taxon>
        <taxon>Diaporthaceae</taxon>
        <taxon>Diaporthe</taxon>
    </lineage>
</organism>
<dbReference type="EMBL" id="MAVT02000486">
    <property type="protein sequence ID" value="POS75454.1"/>
    <property type="molecule type" value="Genomic_DNA"/>
</dbReference>
<dbReference type="InterPro" id="IPR052337">
    <property type="entry name" value="SAT4-like"/>
</dbReference>
<dbReference type="STRING" id="158607.A0A2P5HYX0"/>
<feature type="domain" description="Rhodopsin" evidence="8">
    <location>
        <begin position="36"/>
        <end position="245"/>
    </location>
</feature>
<dbReference type="PANTHER" id="PTHR33048:SF19">
    <property type="entry name" value="MEMBRANE PROTEIN PTH11-LIKE, PUTATIVE (AFU_ORTHOLOGUE AFUA_1G14080)-RELATED"/>
    <property type="match status" value="1"/>
</dbReference>
<dbReference type="InterPro" id="IPR049326">
    <property type="entry name" value="Rhodopsin_dom_fungi"/>
</dbReference>
<evidence type="ECO:0000256" key="7">
    <source>
        <dbReference type="SAM" id="Phobius"/>
    </source>
</evidence>
<feature type="compositionally biased region" description="Low complexity" evidence="6">
    <location>
        <begin position="434"/>
        <end position="444"/>
    </location>
</feature>
<sequence length="530" mass="58283">MSLYSQPPELHSWHDVKPTVLVCWWATLFATIIILLRVAGRFIRSEMLFAEDKMAFYALLPMYARMGCVHVILVYGTNNNDFSNVVLTPDEIRRRTIGSGLVLASRIFYSATLWVLKNTILEFFKRLTGLTWSRSYTYGVRVIRCMLGLTFIAIVISDLTECRPFNHYWQVLPDPGPQCRQGYANLLTTGVCNILTDLLLVLFPVPIIINSSMSVKRKVQLVLLFSLSLCVVAVTFFRVTHVIGAHGSQQMRSLLASVELLVATGVANALVLGSFVRDRGVKKRKFRYDSVAGESYHGTDSANRSRRPAIAGQAWGSDVDLVRDVGFGVRNELRGLDANLEAGRLTPAGPVAPHQAFNLQSWNFPERSSDARRGSQLLPPDQLSDAPSSSGPRRVSFFDVGGLLDDDSPSSPSTGRRRSTISSREPLSPYKQQSPPASALPASASGFRRGSQALLQDIGGLLPFKSSKGQDADTRGKEREESLSSGTELQELSPAVSPRTTMRPGDPPPYENDTKPGDSNHLNDVGGLLK</sequence>
<feature type="transmembrane region" description="Helical" evidence="7">
    <location>
        <begin position="183"/>
        <end position="209"/>
    </location>
</feature>
<keyword evidence="3 7" id="KW-1133">Transmembrane helix</keyword>
<evidence type="ECO:0000256" key="5">
    <source>
        <dbReference type="ARBA" id="ARBA00038359"/>
    </source>
</evidence>
<feature type="compositionally biased region" description="Basic and acidic residues" evidence="6">
    <location>
        <begin position="468"/>
        <end position="482"/>
    </location>
</feature>
<dbReference type="InParanoid" id="A0A2P5HYX0"/>
<keyword evidence="2 7" id="KW-0812">Transmembrane</keyword>
<comment type="similarity">
    <text evidence="5">Belongs to the SAT4 family.</text>
</comment>
<feature type="transmembrane region" description="Helical" evidence="7">
    <location>
        <begin position="55"/>
        <end position="76"/>
    </location>
</feature>
<feature type="region of interest" description="Disordered" evidence="6">
    <location>
        <begin position="367"/>
        <end position="444"/>
    </location>
</feature>
<feature type="transmembrane region" description="Helical" evidence="7">
    <location>
        <begin position="20"/>
        <end position="43"/>
    </location>
</feature>
<evidence type="ECO:0000256" key="3">
    <source>
        <dbReference type="ARBA" id="ARBA00022989"/>
    </source>
</evidence>
<dbReference type="OrthoDB" id="5398233at2759"/>
<evidence type="ECO:0000256" key="2">
    <source>
        <dbReference type="ARBA" id="ARBA00022692"/>
    </source>
</evidence>